<evidence type="ECO:0008006" key="3">
    <source>
        <dbReference type="Google" id="ProtNLM"/>
    </source>
</evidence>
<comment type="caution">
    <text evidence="1">The sequence shown here is derived from an EMBL/GenBank/DDBJ whole genome shotgun (WGS) entry which is preliminary data.</text>
</comment>
<name>A0A8T3A8Q3_DENNO</name>
<gene>
    <name evidence="1" type="ORF">KFK09_026632</name>
</gene>
<dbReference type="EMBL" id="JAGYWB010000018">
    <property type="protein sequence ID" value="KAI0492361.1"/>
    <property type="molecule type" value="Genomic_DNA"/>
</dbReference>
<dbReference type="AlphaFoldDB" id="A0A8T3A8Q3"/>
<keyword evidence="2" id="KW-1185">Reference proteome</keyword>
<dbReference type="Proteomes" id="UP000829196">
    <property type="component" value="Unassembled WGS sequence"/>
</dbReference>
<reference evidence="1" key="1">
    <citation type="journal article" date="2022" name="Front. Genet.">
        <title>Chromosome-Scale Assembly of the Dendrobium nobile Genome Provides Insights Into the Molecular Mechanism of the Biosynthesis of the Medicinal Active Ingredient of Dendrobium.</title>
        <authorList>
            <person name="Xu Q."/>
            <person name="Niu S.-C."/>
            <person name="Li K.-L."/>
            <person name="Zheng P.-J."/>
            <person name="Zhang X.-J."/>
            <person name="Jia Y."/>
            <person name="Liu Y."/>
            <person name="Niu Y.-X."/>
            <person name="Yu L.-H."/>
            <person name="Chen D.-F."/>
            <person name="Zhang G.-Q."/>
        </authorList>
    </citation>
    <scope>NUCLEOTIDE SEQUENCE</scope>
    <source>
        <tissue evidence="1">Leaf</tissue>
    </source>
</reference>
<protein>
    <recommendedName>
        <fullName evidence="3">RNase H type-1 domain-containing protein</fullName>
    </recommendedName>
</protein>
<dbReference type="OrthoDB" id="1436370at2759"/>
<evidence type="ECO:0000313" key="2">
    <source>
        <dbReference type="Proteomes" id="UP000829196"/>
    </source>
</evidence>
<proteinExistence type="predicted"/>
<sequence length="93" mass="10545">MAIRALKMFHKFWKFEAKGIIIEGDNQNVINYLQRLLNKGHHNNEELEDLSFLEDFELQSNEGETSAGSASCFLCGEALLGVTGDRRDQPQES</sequence>
<evidence type="ECO:0000313" key="1">
    <source>
        <dbReference type="EMBL" id="KAI0492361.1"/>
    </source>
</evidence>
<organism evidence="1 2">
    <name type="scientific">Dendrobium nobile</name>
    <name type="common">Orchid</name>
    <dbReference type="NCBI Taxonomy" id="94219"/>
    <lineage>
        <taxon>Eukaryota</taxon>
        <taxon>Viridiplantae</taxon>
        <taxon>Streptophyta</taxon>
        <taxon>Embryophyta</taxon>
        <taxon>Tracheophyta</taxon>
        <taxon>Spermatophyta</taxon>
        <taxon>Magnoliopsida</taxon>
        <taxon>Liliopsida</taxon>
        <taxon>Asparagales</taxon>
        <taxon>Orchidaceae</taxon>
        <taxon>Epidendroideae</taxon>
        <taxon>Malaxideae</taxon>
        <taxon>Dendrobiinae</taxon>
        <taxon>Dendrobium</taxon>
    </lineage>
</organism>
<accession>A0A8T3A8Q3</accession>